<feature type="domain" description="PHD-type" evidence="8">
    <location>
        <begin position="24"/>
        <end position="74"/>
    </location>
</feature>
<reference evidence="9 10" key="1">
    <citation type="journal article" date="2011" name="Proc. Natl. Acad. Sci. U.S.A.">
        <title>Evolutionary erosion of yeast sex chromosomes by mating-type switching accidents.</title>
        <authorList>
            <person name="Gordon J.L."/>
            <person name="Armisen D."/>
            <person name="Proux-Wera E."/>
            <person name="Oheigeartaigh S.S."/>
            <person name="Byrne K.P."/>
            <person name="Wolfe K.H."/>
        </authorList>
    </citation>
    <scope>NUCLEOTIDE SEQUENCE [LARGE SCALE GENOMIC DNA]</scope>
    <source>
        <strain evidence="10">ATCC MYA-139 / BCRC 22969 / CBS 8797 / CCRC 22969 / KCTC 17520 / NBRC 10181 / NCYC 3082</strain>
    </source>
</reference>
<evidence type="ECO:0000256" key="4">
    <source>
        <dbReference type="ARBA" id="ARBA00022833"/>
    </source>
</evidence>
<dbReference type="InterPro" id="IPR001965">
    <property type="entry name" value="Znf_PHD"/>
</dbReference>
<dbReference type="Gene3D" id="3.30.40.10">
    <property type="entry name" value="Zinc/RING finger domain, C3HC4 (zinc finger)"/>
    <property type="match status" value="1"/>
</dbReference>
<dbReference type="SUPFAM" id="SSF57903">
    <property type="entry name" value="FYVE/PHD zinc finger"/>
    <property type="match status" value="1"/>
</dbReference>
<protein>
    <recommendedName>
        <fullName evidence="8">PHD-type domain-containing protein</fullName>
    </recommendedName>
</protein>
<dbReference type="GO" id="GO:0140002">
    <property type="term" value="F:histone H3K4me3 reader activity"/>
    <property type="evidence" value="ECO:0007669"/>
    <property type="project" value="EnsemblFungi"/>
</dbReference>
<dbReference type="Proteomes" id="UP000006310">
    <property type="component" value="Chromosome 10"/>
</dbReference>
<dbReference type="GO" id="GO:0003682">
    <property type="term" value="F:chromatin binding"/>
    <property type="evidence" value="ECO:0007669"/>
    <property type="project" value="EnsemblFungi"/>
</dbReference>
<dbReference type="PROSITE" id="PS50016">
    <property type="entry name" value="ZF_PHD_2"/>
    <property type="match status" value="1"/>
</dbReference>
<dbReference type="InterPro" id="IPR013083">
    <property type="entry name" value="Znf_RING/FYVE/PHD"/>
</dbReference>
<dbReference type="RefSeq" id="XP_022466483.1">
    <property type="nucleotide sequence ID" value="XM_022610159.1"/>
</dbReference>
<dbReference type="STRING" id="1071383.J7RQY4"/>
<gene>
    <name evidence="9" type="primary">KNAG0J01570</name>
    <name evidence="9" type="ordered locus">KNAG_0J01570</name>
</gene>
<dbReference type="EMBL" id="HE978323">
    <property type="protein sequence ID" value="CCK72238.1"/>
    <property type="molecule type" value="Genomic_DNA"/>
</dbReference>
<dbReference type="GO" id="GO:0042800">
    <property type="term" value="F:histone H3K4 methyltransferase activity"/>
    <property type="evidence" value="ECO:0007669"/>
    <property type="project" value="EnsemblFungi"/>
</dbReference>
<keyword evidence="4" id="KW-0862">Zinc</keyword>
<evidence type="ECO:0000256" key="1">
    <source>
        <dbReference type="ARBA" id="ARBA00004123"/>
    </source>
</evidence>
<dbReference type="eggNOG" id="KOG1632">
    <property type="taxonomic scope" value="Eukaryota"/>
</dbReference>
<dbReference type="OMA" id="WCPPYSS"/>
<evidence type="ECO:0000313" key="10">
    <source>
        <dbReference type="Proteomes" id="UP000006310"/>
    </source>
</evidence>
<keyword evidence="2" id="KW-0479">Metal-binding</keyword>
<reference evidence="10" key="2">
    <citation type="submission" date="2012-08" db="EMBL/GenBank/DDBJ databases">
        <title>Genome sequence of Kazachstania naganishii.</title>
        <authorList>
            <person name="Gordon J.L."/>
            <person name="Armisen D."/>
            <person name="Proux-Wera E."/>
            <person name="OhEigeartaigh S.S."/>
            <person name="Byrne K.P."/>
            <person name="Wolfe K.H."/>
        </authorList>
    </citation>
    <scope>NUCLEOTIDE SEQUENCE [LARGE SCALE GENOMIC DNA]</scope>
    <source>
        <strain evidence="10">ATCC MYA-139 / BCRC 22969 / CBS 8797 / CCRC 22969 / KCTC 17520 / NBRC 10181 / NCYC 3082</strain>
    </source>
</reference>
<evidence type="ECO:0000256" key="2">
    <source>
        <dbReference type="ARBA" id="ARBA00022723"/>
    </source>
</evidence>
<dbReference type="Pfam" id="PF00628">
    <property type="entry name" value="PHD"/>
    <property type="match status" value="1"/>
</dbReference>
<dbReference type="GO" id="GO:0031509">
    <property type="term" value="P:subtelomeric heterochromatin formation"/>
    <property type="evidence" value="ECO:0007669"/>
    <property type="project" value="EnsemblFungi"/>
</dbReference>
<dbReference type="HOGENOM" id="CLU_045707_0_0_1"/>
<keyword evidence="3 6" id="KW-0863">Zinc-finger</keyword>
<dbReference type="GO" id="GO:0045893">
    <property type="term" value="P:positive regulation of DNA-templated transcription"/>
    <property type="evidence" value="ECO:0007669"/>
    <property type="project" value="TreeGrafter"/>
</dbReference>
<keyword evidence="5" id="KW-0539">Nucleus</keyword>
<dbReference type="PROSITE" id="PS01359">
    <property type="entry name" value="ZF_PHD_1"/>
    <property type="match status" value="1"/>
</dbReference>
<evidence type="ECO:0000256" key="7">
    <source>
        <dbReference type="SAM" id="MobiDB-lite"/>
    </source>
</evidence>
<name>J7RQY4_HUIN7</name>
<dbReference type="GO" id="GO:0008270">
    <property type="term" value="F:zinc ion binding"/>
    <property type="evidence" value="ECO:0007669"/>
    <property type="project" value="UniProtKB-KW"/>
</dbReference>
<keyword evidence="10" id="KW-1185">Reference proteome</keyword>
<dbReference type="GO" id="GO:0000781">
    <property type="term" value="C:chromosome, telomeric region"/>
    <property type="evidence" value="ECO:0007669"/>
    <property type="project" value="GOC"/>
</dbReference>
<feature type="compositionally biased region" description="Polar residues" evidence="7">
    <location>
        <begin position="374"/>
        <end position="384"/>
    </location>
</feature>
<comment type="subcellular location">
    <subcellularLocation>
        <location evidence="1">Nucleus</location>
    </subcellularLocation>
</comment>
<organism evidence="9 10">
    <name type="scientific">Huiozyma naganishii (strain ATCC MYA-139 / BCRC 22969 / CBS 8797 / KCTC 17520 / NBRC 10181 / NCYC 3082 / Yp74L-3)</name>
    <name type="common">Yeast</name>
    <name type="synonym">Kazachstania naganishii</name>
    <dbReference type="NCBI Taxonomy" id="1071383"/>
    <lineage>
        <taxon>Eukaryota</taxon>
        <taxon>Fungi</taxon>
        <taxon>Dikarya</taxon>
        <taxon>Ascomycota</taxon>
        <taxon>Saccharomycotina</taxon>
        <taxon>Saccharomycetes</taxon>
        <taxon>Saccharomycetales</taxon>
        <taxon>Saccharomycetaceae</taxon>
        <taxon>Huiozyma</taxon>
    </lineage>
</organism>
<evidence type="ECO:0000256" key="3">
    <source>
        <dbReference type="ARBA" id="ARBA00022771"/>
    </source>
</evidence>
<dbReference type="OrthoDB" id="436852at2759"/>
<proteinExistence type="predicted"/>
<dbReference type="InterPro" id="IPR019787">
    <property type="entry name" value="Znf_PHD-finger"/>
</dbReference>
<feature type="region of interest" description="Disordered" evidence="7">
    <location>
        <begin position="368"/>
        <end position="404"/>
    </location>
</feature>
<feature type="region of interest" description="Disordered" evidence="7">
    <location>
        <begin position="227"/>
        <end position="260"/>
    </location>
</feature>
<feature type="compositionally biased region" description="Basic residues" evidence="7">
    <location>
        <begin position="246"/>
        <end position="257"/>
    </location>
</feature>
<evidence type="ECO:0000256" key="6">
    <source>
        <dbReference type="PROSITE-ProRule" id="PRU00146"/>
    </source>
</evidence>
<dbReference type="GeneID" id="34527993"/>
<evidence type="ECO:0000256" key="5">
    <source>
        <dbReference type="ARBA" id="ARBA00023242"/>
    </source>
</evidence>
<evidence type="ECO:0000313" key="9">
    <source>
        <dbReference type="EMBL" id="CCK72238.1"/>
    </source>
</evidence>
<dbReference type="InterPro" id="IPR037869">
    <property type="entry name" value="Spp1/CFP1"/>
</dbReference>
<dbReference type="GO" id="GO:0048188">
    <property type="term" value="C:Set1C/COMPASS complex"/>
    <property type="evidence" value="ECO:0007669"/>
    <property type="project" value="EnsemblFungi"/>
</dbReference>
<dbReference type="PANTHER" id="PTHR46174">
    <property type="entry name" value="CXXC-TYPE ZINC FINGER PROTEIN 1"/>
    <property type="match status" value="1"/>
</dbReference>
<dbReference type="PANTHER" id="PTHR46174:SF1">
    <property type="entry name" value="CXXC-TYPE ZINC FINGER PROTEIN 1"/>
    <property type="match status" value="1"/>
</dbReference>
<dbReference type="AlphaFoldDB" id="J7RQY4"/>
<sequence length="404" mass="46091">MSSLLPAWCPPYSSTKVDPVTGVDVYCICKKPDEGELMVGCDGCDDWFHFNCMKIPTKYQKLVSHFYCPYCQAGITGQNRDSESELPRTLWKKKCRVELCYEPCMHESKYCSEEHGMEYVKGMVDKLNLTGTKDGDKRLLRSMVHSSNGSADKFSNLGGAHYIDDDIPPEAMDKGLFDTLLTNDSKLNDLLQSLQECKLKTYPELKQKLESLQSYIAFLDKLNEKLNEQGPDTEPIANLEAERKTTKSRKGKKKSSKQNRALAKKTICGYTPDFDREHPSVKSFLFEYHTAVAASGSEKEPKPPVLHDICIKMKCVRHADWAVICMDQLKQQMRSLESYKERLDLLVKTRKRQLHLQYYQQLADQLPAKAAEDTTPQEITSTPEQPDEAVATQQHHQHQHPQST</sequence>
<feature type="compositionally biased region" description="Basic residues" evidence="7">
    <location>
        <begin position="395"/>
        <end position="404"/>
    </location>
</feature>
<dbReference type="GO" id="GO:0005829">
    <property type="term" value="C:cytosol"/>
    <property type="evidence" value="ECO:0007669"/>
    <property type="project" value="EnsemblFungi"/>
</dbReference>
<evidence type="ECO:0000259" key="8">
    <source>
        <dbReference type="PROSITE" id="PS50016"/>
    </source>
</evidence>
<dbReference type="InterPro" id="IPR019786">
    <property type="entry name" value="Zinc_finger_PHD-type_CS"/>
</dbReference>
<dbReference type="KEGG" id="kng:KNAG_0J01570"/>
<dbReference type="InterPro" id="IPR011011">
    <property type="entry name" value="Znf_FYVE_PHD"/>
</dbReference>
<accession>J7RQY4</accession>
<dbReference type="GO" id="GO:1903341">
    <property type="term" value="P:regulation of meiotic DNA double-strand break formation"/>
    <property type="evidence" value="ECO:0007669"/>
    <property type="project" value="EnsemblFungi"/>
</dbReference>
<dbReference type="SMART" id="SM00249">
    <property type="entry name" value="PHD"/>
    <property type="match status" value="1"/>
</dbReference>